<dbReference type="InterPro" id="IPR047187">
    <property type="entry name" value="SF1_C_Upf1"/>
</dbReference>
<evidence type="ECO:0000256" key="1">
    <source>
        <dbReference type="SAM" id="Coils"/>
    </source>
</evidence>
<evidence type="ECO:0000259" key="3">
    <source>
        <dbReference type="Pfam" id="PF13086"/>
    </source>
</evidence>
<dbReference type="Pfam" id="PF13086">
    <property type="entry name" value="AAA_11"/>
    <property type="match status" value="1"/>
</dbReference>
<accession>A0ABR2WU21</accession>
<keyword evidence="1" id="KW-0175">Coiled coil</keyword>
<dbReference type="InterPro" id="IPR045055">
    <property type="entry name" value="DNA2/NAM7-like"/>
</dbReference>
<dbReference type="InterPro" id="IPR027417">
    <property type="entry name" value="P-loop_NTPase"/>
</dbReference>
<sequence>MNSKQRERNNKTHGNGRSRPSKRRGGASEEHKNEGFAKGPITPEMRRQITERRHKSKQISTDATDDLIVASAGVEDLQHFASMALRKGFSLNSQRSIRRFVNSCLMNLSNHHNVDTSGILLDLASNTGVTILKSILLAPMSVDAGTGKLPISFQYIVLPFIGILTRETVCRTTMVEQSNVIFSTVFIHAEVFILKGVLHCMDELLNRRSFRDFRVSTDRLMKEDPSVCIVLSFGKALLAITRLVFQLLTRIRSAPYEFEEMVDKLYMQALLCNTFPSDYRTTDFENEILMHEVKRLRSIIRDAKSIVINVGNHEANHSSARRLHSTGPNLEYLERNYDPPGAMSKGGPRHNNDKMEISEIAIIPTEEEIACEREPFLPSNGIPHAPHFIEAGWKRQLDIQFRLYREDMLSPLRKGITAFLQLLEKTPKSQENVLLQQATIRKNLGENVNLNVYGDVQVQCLSFTNQQSVSVQISFAQPSSIANKSEKRRQENWERSKNRLMQGGLVCLLSRPNDSSSTKKPFHIILGVISERNILKLAKDAHKATITISLTNTSMYLMLLNDSHHDTKKSQQYLLESPGVFFESYRPILQALQKCTPATLPFGKYIAPKKEDELTRGPNDQDLIGTPSYTRAPGFKFDLSVLLKGKRCNLHTADHMSRANATNILQNQSTLDDTQAKALVETLCREVALIRGPPGAGKTKIGVDLMRVLLHNKAAMNCGPILCVCYTNHALDQFLEHLLDEGVKGIVRVGGQSKSERLADLNLNSLSRSFNRPLVSRKAIYKAKEDWKITTEKLSRLDEALKEKYLPWEYLGQYLLGTSESHYDQLNPFQHESSEDEGFSTVKSKDWSPYQQWITGTDISNKEKANKDMELVINASSTSKFELLGDIDASKKTTIKKIPIPSTNRPLELLEHCDVWNMSRTERTRLHDSWKSEVQELMLETMQQLLQRAESINKSINNAYDEVRRLILKESTVIGMTTNGAARFQTLVASVAPNIIICEEAGEVLESHILATLSPSTQHLILIGDHHQLRPQIATYKLSSDSHAGKSYNLDKSLFERLVTASSNPLPMSELTTQRRMRPEISSLIRNTRYPDLIDGKEVLNYPNVSGMSQNVYFMDHGHPEDSKDQYSMQSFSNSFEVKMVEALAQYLIKNGYNQPGDIAVLTPYLGQLSKLRDALKQSFMLVIDERDQDQLDLLESNFEDTSKEVDRMAGIKQISMQRYLTLRTIDNYQGEEAKIVIISLVRNNSKQNSHGIGFLKSPNRSNVLLSRAQHGMFILGNASLLSKRENGIWPKVIEELRENSRLGPGFPIMCKTHPNTRNIIDNPEILKIVAPHGGCNIRCNYNMACGHVCPLQCTIQSAIRMTKITSWLNVLSHVPDCMHHASMPVRNDVAMTAVNAWRTWALSGCLVIILYGMQNAGKPKTHYPLCVKRKLYAN</sequence>
<dbReference type="Gene3D" id="3.40.50.300">
    <property type="entry name" value="P-loop containing nucleotide triphosphate hydrolases"/>
    <property type="match status" value="3"/>
</dbReference>
<feature type="compositionally biased region" description="Basic and acidic residues" evidence="2">
    <location>
        <begin position="26"/>
        <end position="35"/>
    </location>
</feature>
<proteinExistence type="predicted"/>
<dbReference type="CDD" id="cd18808">
    <property type="entry name" value="SF1_C_Upf1"/>
    <property type="match status" value="1"/>
</dbReference>
<evidence type="ECO:0000259" key="4">
    <source>
        <dbReference type="Pfam" id="PF13087"/>
    </source>
</evidence>
<feature type="domain" description="DNA2/NAM7 helicase helicase" evidence="3">
    <location>
        <begin position="671"/>
        <end position="1033"/>
    </location>
</feature>
<dbReference type="Pfam" id="PF13087">
    <property type="entry name" value="AAA_12"/>
    <property type="match status" value="1"/>
</dbReference>
<reference evidence="5 6" key="1">
    <citation type="submission" date="2023-04" db="EMBL/GenBank/DDBJ databases">
        <title>Genome of Basidiobolus ranarum AG-B5.</title>
        <authorList>
            <person name="Stajich J.E."/>
            <person name="Carter-House D."/>
            <person name="Gryganskyi A."/>
        </authorList>
    </citation>
    <scope>NUCLEOTIDE SEQUENCE [LARGE SCALE GENOMIC DNA]</scope>
    <source>
        <strain evidence="5 6">AG-B5</strain>
    </source>
</reference>
<evidence type="ECO:0000256" key="2">
    <source>
        <dbReference type="SAM" id="MobiDB-lite"/>
    </source>
</evidence>
<dbReference type="InterPro" id="IPR041677">
    <property type="entry name" value="DNA2/NAM7_AAA_11"/>
</dbReference>
<gene>
    <name evidence="5" type="ORF">K7432_006969</name>
</gene>
<keyword evidence="6" id="KW-1185">Reference proteome</keyword>
<dbReference type="PANTHER" id="PTHR10887">
    <property type="entry name" value="DNA2/NAM7 HELICASE FAMILY"/>
    <property type="match status" value="1"/>
</dbReference>
<evidence type="ECO:0000313" key="5">
    <source>
        <dbReference type="EMBL" id="KAK9765034.1"/>
    </source>
</evidence>
<evidence type="ECO:0008006" key="7">
    <source>
        <dbReference type="Google" id="ProtNLM"/>
    </source>
</evidence>
<comment type="caution">
    <text evidence="5">The sequence shown here is derived from an EMBL/GenBank/DDBJ whole genome shotgun (WGS) entry which is preliminary data.</text>
</comment>
<feature type="compositionally biased region" description="Basic residues" evidence="2">
    <location>
        <begin position="14"/>
        <end position="25"/>
    </location>
</feature>
<dbReference type="SUPFAM" id="SSF52540">
    <property type="entry name" value="P-loop containing nucleoside triphosphate hydrolases"/>
    <property type="match status" value="1"/>
</dbReference>
<feature type="domain" description="DNA2/NAM7 helicase-like C-terminal" evidence="4">
    <location>
        <begin position="1050"/>
        <end position="1279"/>
    </location>
</feature>
<dbReference type="PANTHER" id="PTHR10887:SF445">
    <property type="entry name" value="NFX1-TYPE ZINC FINGER-CONTAINING PROTEIN 1"/>
    <property type="match status" value="1"/>
</dbReference>
<feature type="compositionally biased region" description="Basic and acidic residues" evidence="2">
    <location>
        <begin position="1"/>
        <end position="10"/>
    </location>
</feature>
<feature type="coiled-coil region" evidence="1">
    <location>
        <begin position="939"/>
        <end position="966"/>
    </location>
</feature>
<name>A0ABR2WU21_9FUNG</name>
<dbReference type="EMBL" id="JASJQH010000327">
    <property type="protein sequence ID" value="KAK9765034.1"/>
    <property type="molecule type" value="Genomic_DNA"/>
</dbReference>
<feature type="region of interest" description="Disordered" evidence="2">
    <location>
        <begin position="1"/>
        <end position="44"/>
    </location>
</feature>
<protein>
    <recommendedName>
        <fullName evidence="7">P-loop containing nucleoside triphosphate hydrolase protein</fullName>
    </recommendedName>
</protein>
<dbReference type="Proteomes" id="UP001479436">
    <property type="component" value="Unassembled WGS sequence"/>
</dbReference>
<evidence type="ECO:0000313" key="6">
    <source>
        <dbReference type="Proteomes" id="UP001479436"/>
    </source>
</evidence>
<organism evidence="5 6">
    <name type="scientific">Basidiobolus ranarum</name>
    <dbReference type="NCBI Taxonomy" id="34480"/>
    <lineage>
        <taxon>Eukaryota</taxon>
        <taxon>Fungi</taxon>
        <taxon>Fungi incertae sedis</taxon>
        <taxon>Zoopagomycota</taxon>
        <taxon>Entomophthoromycotina</taxon>
        <taxon>Basidiobolomycetes</taxon>
        <taxon>Basidiobolales</taxon>
        <taxon>Basidiobolaceae</taxon>
        <taxon>Basidiobolus</taxon>
    </lineage>
</organism>
<dbReference type="InterPro" id="IPR041679">
    <property type="entry name" value="DNA2/NAM7-like_C"/>
</dbReference>